<dbReference type="EMBL" id="CP043869">
    <property type="protein sequence ID" value="QEQ96975.1"/>
    <property type="molecule type" value="Genomic_DNA"/>
</dbReference>
<organism evidence="1 2">
    <name type="scientific">Neptunomonas concharum</name>
    <dbReference type="NCBI Taxonomy" id="1031538"/>
    <lineage>
        <taxon>Bacteria</taxon>
        <taxon>Pseudomonadati</taxon>
        <taxon>Pseudomonadota</taxon>
        <taxon>Gammaproteobacteria</taxon>
        <taxon>Oceanospirillales</taxon>
        <taxon>Oceanospirillaceae</taxon>
        <taxon>Neptunomonas</taxon>
    </lineage>
</organism>
<keyword evidence="2" id="KW-1185">Reference proteome</keyword>
<sequence>MKPDTSTAMHQLIEQVRDSIPFSMPVSDLCSGICNGCSKKLIDYLDMELVDWEQRLDAGELPKLGDINRLAKTSWKIYRVLQKNQLIPE</sequence>
<dbReference type="AlphaFoldDB" id="A0A5P1RCJ8"/>
<reference evidence="1 2" key="1">
    <citation type="journal article" date="2019" name="Biochem. Eng. J.">
        <title>Metabolic engineering of the marine bacteria Neptunomonas concharum for the production of acetoin and meso-2,3-butanediol from acetate.</title>
        <authorList>
            <person name="Li W."/>
            <person name="Pu N."/>
            <person name="Liu C.-X."/>
            <person name="Yuan Q.-P."/>
            <person name="Li Z.-J."/>
        </authorList>
    </citation>
    <scope>NUCLEOTIDE SEQUENCE [LARGE SCALE GENOMIC DNA]</scope>
    <source>
        <strain evidence="1 2">JCM17730</strain>
    </source>
</reference>
<dbReference type="KEGG" id="ncu:F0U83_09710"/>
<protein>
    <submittedName>
        <fullName evidence="1">Uncharacterized protein</fullName>
    </submittedName>
</protein>
<accession>A0A5P1RCJ8</accession>
<dbReference type="OrthoDB" id="6238348at2"/>
<dbReference type="RefSeq" id="WP_138987716.1">
    <property type="nucleotide sequence ID" value="NZ_CP043869.1"/>
</dbReference>
<name>A0A5P1RCJ8_9GAMM</name>
<proteinExistence type="predicted"/>
<evidence type="ECO:0000313" key="2">
    <source>
        <dbReference type="Proteomes" id="UP000324760"/>
    </source>
</evidence>
<gene>
    <name evidence="1" type="ORF">F0U83_09710</name>
</gene>
<evidence type="ECO:0000313" key="1">
    <source>
        <dbReference type="EMBL" id="QEQ96975.1"/>
    </source>
</evidence>
<dbReference type="Proteomes" id="UP000324760">
    <property type="component" value="Chromosome"/>
</dbReference>